<reference evidence="7" key="1">
    <citation type="submission" date="2016-05" db="EMBL/GenBank/DDBJ databases">
        <title>Comparative genomics of biotechnologically important yeasts.</title>
        <authorList>
            <consortium name="DOE Joint Genome Institute"/>
            <person name="Riley R."/>
            <person name="Haridas S."/>
            <person name="Wolfe K.H."/>
            <person name="Lopes M.R."/>
            <person name="Hittinger C.T."/>
            <person name="Goker M."/>
            <person name="Salamov A."/>
            <person name="Wisecaver J."/>
            <person name="Long T.M."/>
            <person name="Aerts A.L."/>
            <person name="Barry K."/>
            <person name="Choi C."/>
            <person name="Clum A."/>
            <person name="Coughlan A.Y."/>
            <person name="Deshpande S."/>
            <person name="Douglass A.P."/>
            <person name="Hanson S.J."/>
            <person name="Klenk H.-P."/>
            <person name="Labutti K."/>
            <person name="Lapidus A."/>
            <person name="Lindquist E."/>
            <person name="Lipzen A."/>
            <person name="Meier-Kolthoff J.P."/>
            <person name="Ohm R.A."/>
            <person name="Otillar R.P."/>
            <person name="Pangilinan J."/>
            <person name="Peng Y."/>
            <person name="Rokas A."/>
            <person name="Rosa C.A."/>
            <person name="Scheuner C."/>
            <person name="Sibirny A.A."/>
            <person name="Slot J.C."/>
            <person name="Stielow J.B."/>
            <person name="Sun H."/>
            <person name="Kurtzman C.P."/>
            <person name="Blackwell M."/>
            <person name="Grigoriev I.V."/>
            <person name="Jeffries T.W."/>
        </authorList>
    </citation>
    <scope>NUCLEOTIDE SEQUENCE [LARGE SCALE GENOMIC DNA]</scope>
    <source>
        <strain evidence="7">NRRL Y-2460</strain>
    </source>
</reference>
<evidence type="ECO:0000313" key="6">
    <source>
        <dbReference type="EMBL" id="ODV95938.1"/>
    </source>
</evidence>
<keyword evidence="7" id="KW-1185">Reference proteome</keyword>
<dbReference type="GO" id="GO:0000981">
    <property type="term" value="F:DNA-binding transcription factor activity, RNA polymerase II-specific"/>
    <property type="evidence" value="ECO:0007669"/>
    <property type="project" value="EnsemblFungi"/>
</dbReference>
<accession>A0A1E4TWA2</accession>
<dbReference type="PANTHER" id="PTHR47807:SF1">
    <property type="entry name" value="PROTEIN TBF1"/>
    <property type="match status" value="1"/>
</dbReference>
<dbReference type="GO" id="GO:0043035">
    <property type="term" value="F:chromatin insulator sequence binding"/>
    <property type="evidence" value="ECO:0007669"/>
    <property type="project" value="EnsemblFungi"/>
</dbReference>
<dbReference type="OrthoDB" id="3366990at2759"/>
<feature type="non-terminal residue" evidence="6">
    <location>
        <position position="1"/>
    </location>
</feature>
<dbReference type="InterPro" id="IPR009057">
    <property type="entry name" value="Homeodomain-like_sf"/>
</dbReference>
<name>A0A1E4TWA2_PACTA</name>
<evidence type="ECO:0000256" key="4">
    <source>
        <dbReference type="SAM" id="MobiDB-lite"/>
    </source>
</evidence>
<dbReference type="InterPro" id="IPR052833">
    <property type="entry name" value="Telomeric_DNA-bd_trans-reg"/>
</dbReference>
<dbReference type="InterPro" id="IPR001005">
    <property type="entry name" value="SANT/Myb"/>
</dbReference>
<organism evidence="6 7">
    <name type="scientific">Pachysolen tannophilus NRRL Y-2460</name>
    <dbReference type="NCBI Taxonomy" id="669874"/>
    <lineage>
        <taxon>Eukaryota</taxon>
        <taxon>Fungi</taxon>
        <taxon>Dikarya</taxon>
        <taxon>Ascomycota</taxon>
        <taxon>Saccharomycotina</taxon>
        <taxon>Pichiomycetes</taxon>
        <taxon>Pachysolenaceae</taxon>
        <taxon>Pachysolen</taxon>
    </lineage>
</organism>
<dbReference type="GO" id="GO:0001015">
    <property type="term" value="P:snoRNA transcription by RNA polymerase II"/>
    <property type="evidence" value="ECO:0007669"/>
    <property type="project" value="EnsemblFungi"/>
</dbReference>
<evidence type="ECO:0000256" key="2">
    <source>
        <dbReference type="ARBA" id="ARBA00023242"/>
    </source>
</evidence>
<dbReference type="GO" id="GO:0000781">
    <property type="term" value="C:chromosome, telomeric region"/>
    <property type="evidence" value="ECO:0007669"/>
    <property type="project" value="EnsemblFungi"/>
</dbReference>
<keyword evidence="3" id="KW-0131">Cell cycle</keyword>
<dbReference type="SMART" id="SM00717">
    <property type="entry name" value="SANT"/>
    <property type="match status" value="1"/>
</dbReference>
<dbReference type="FunFam" id="1.10.10.60:FF:000137">
    <property type="entry name" value="MYB DNA binding protein"/>
    <property type="match status" value="1"/>
</dbReference>
<dbReference type="EMBL" id="KV454013">
    <property type="protein sequence ID" value="ODV95938.1"/>
    <property type="molecule type" value="Genomic_DNA"/>
</dbReference>
<dbReference type="InterPro" id="IPR017930">
    <property type="entry name" value="Myb_dom"/>
</dbReference>
<protein>
    <recommendedName>
        <fullName evidence="5">HTH myb-type domain-containing protein</fullName>
    </recommendedName>
</protein>
<proteinExistence type="predicted"/>
<dbReference type="PROSITE" id="PS51294">
    <property type="entry name" value="HTH_MYB"/>
    <property type="match status" value="1"/>
</dbReference>
<dbReference type="PANTHER" id="PTHR47807">
    <property type="entry name" value="PROTEIN TBF1"/>
    <property type="match status" value="1"/>
</dbReference>
<evidence type="ECO:0000313" key="7">
    <source>
        <dbReference type="Proteomes" id="UP000094236"/>
    </source>
</evidence>
<evidence type="ECO:0000259" key="5">
    <source>
        <dbReference type="PROSITE" id="PS51294"/>
    </source>
</evidence>
<evidence type="ECO:0000256" key="1">
    <source>
        <dbReference type="ARBA" id="ARBA00023125"/>
    </source>
</evidence>
<dbReference type="GO" id="GO:0010833">
    <property type="term" value="P:telomere maintenance via telomere lengthening"/>
    <property type="evidence" value="ECO:0007669"/>
    <property type="project" value="EnsemblFungi"/>
</dbReference>
<feature type="compositionally biased region" description="Low complexity" evidence="4">
    <location>
        <begin position="327"/>
        <end position="365"/>
    </location>
</feature>
<keyword evidence="1" id="KW-0238">DNA-binding</keyword>
<dbReference type="Gene3D" id="1.10.10.60">
    <property type="entry name" value="Homeodomain-like"/>
    <property type="match status" value="1"/>
</dbReference>
<gene>
    <name evidence="6" type="ORF">PACTADRAFT_22230</name>
</gene>
<dbReference type="AlphaFoldDB" id="A0A1E4TWA2"/>
<dbReference type="CDD" id="cd11660">
    <property type="entry name" value="SANT_TRF"/>
    <property type="match status" value="1"/>
</dbReference>
<dbReference type="InterPro" id="IPR013867">
    <property type="entry name" value="Telomere_rpt-bd_fac_dimer_dom"/>
</dbReference>
<dbReference type="Pfam" id="PF08558">
    <property type="entry name" value="TRF"/>
    <property type="match status" value="1"/>
</dbReference>
<dbReference type="GO" id="GO:0000978">
    <property type="term" value="F:RNA polymerase II cis-regulatory region sequence-specific DNA binding"/>
    <property type="evidence" value="ECO:0007669"/>
    <property type="project" value="EnsemblFungi"/>
</dbReference>
<dbReference type="Proteomes" id="UP000094236">
    <property type="component" value="Unassembled WGS sequence"/>
</dbReference>
<keyword evidence="2" id="KW-0539">Nucleus</keyword>
<feature type="region of interest" description="Disordered" evidence="4">
    <location>
        <begin position="321"/>
        <end position="372"/>
    </location>
</feature>
<dbReference type="GO" id="GO:0032211">
    <property type="term" value="P:negative regulation of telomere maintenance via telomerase"/>
    <property type="evidence" value="ECO:0007669"/>
    <property type="project" value="EnsemblFungi"/>
</dbReference>
<dbReference type="GO" id="GO:0042803">
    <property type="term" value="F:protein homodimerization activity"/>
    <property type="evidence" value="ECO:0007669"/>
    <property type="project" value="InterPro"/>
</dbReference>
<dbReference type="SUPFAM" id="SSF46689">
    <property type="entry name" value="Homeodomain-like"/>
    <property type="match status" value="1"/>
</dbReference>
<dbReference type="GO" id="GO:0003691">
    <property type="term" value="F:double-stranded telomeric DNA binding"/>
    <property type="evidence" value="ECO:0007669"/>
    <property type="project" value="TreeGrafter"/>
</dbReference>
<dbReference type="GO" id="GO:0006338">
    <property type="term" value="P:chromatin remodeling"/>
    <property type="evidence" value="ECO:0007669"/>
    <property type="project" value="EnsemblFungi"/>
</dbReference>
<dbReference type="STRING" id="669874.A0A1E4TWA2"/>
<feature type="domain" description="HTH myb-type" evidence="5">
    <location>
        <begin position="392"/>
        <end position="448"/>
    </location>
</feature>
<feature type="non-terminal residue" evidence="6">
    <location>
        <position position="491"/>
    </location>
</feature>
<sequence>APSLFNKSLDVLPLKLVAPPHLPANVQLLINTIPSLDIFATQILRIIVATPYQKILDLVANNDTLEGMSYQTLISMFDNIKNLYSSEDPFLSIEHLTFGMWKEGKQAPDFLLGKEDTIIATIRKVNLATFLNATLGTMDIGFYFLNESFLDVFCPGSSLDISKDINNLTQNSATTIKSSLSVPSASKSNVVESMPSVGKLSKSQATLYLELKTQAYISAIETNERTKESILEDIFPKNLEIFLIKRKNPIEKYLTPSELEFISRCQTRKEKLLNATIDEDLSEKYDWLAFLKDFFEFSKKLIGTLVWGSKSTFKNINTSTTTRDKSLQAPQKQPQTQVQQQSQSQSQLQSQSQSQSQLQSQSQSPKNYNPDLLPSEIQIQYRETTMQHQAAMRHLHRRPWIRSEELALKEGLKLKGPFWSEILELYGAGGSISEALKNRTQVQLKDKARNWKIFFLKNGIPVPDYLADVTGDLNRGGGTSQTRLKKGRKSA</sequence>
<evidence type="ECO:0000256" key="3">
    <source>
        <dbReference type="ARBA" id="ARBA00023306"/>
    </source>
</evidence>